<name>A0A498ND76_LABRO</name>
<keyword evidence="1" id="KW-0812">Transmembrane</keyword>
<comment type="caution">
    <text evidence="2">The sequence shown here is derived from an EMBL/GenBank/DDBJ whole genome shotgun (WGS) entry which is preliminary data.</text>
</comment>
<reference evidence="2 3" key="1">
    <citation type="submission" date="2018-03" db="EMBL/GenBank/DDBJ databases">
        <title>Draft genome sequence of Rohu Carp (Labeo rohita).</title>
        <authorList>
            <person name="Das P."/>
            <person name="Kushwaha B."/>
            <person name="Joshi C.G."/>
            <person name="Kumar D."/>
            <person name="Nagpure N.S."/>
            <person name="Sahoo L."/>
            <person name="Das S.P."/>
            <person name="Bit A."/>
            <person name="Patnaik S."/>
            <person name="Meher P.K."/>
            <person name="Jayasankar P."/>
            <person name="Koringa P.G."/>
            <person name="Patel N.V."/>
            <person name="Hinsu A.T."/>
            <person name="Kumar R."/>
            <person name="Pandey M."/>
            <person name="Agarwal S."/>
            <person name="Srivastava S."/>
            <person name="Singh M."/>
            <person name="Iquebal M.A."/>
            <person name="Jaiswal S."/>
            <person name="Angadi U.B."/>
            <person name="Kumar N."/>
            <person name="Raza M."/>
            <person name="Shah T.M."/>
            <person name="Rai A."/>
            <person name="Jena J.K."/>
        </authorList>
    </citation>
    <scope>NUCLEOTIDE SEQUENCE [LARGE SCALE GENOMIC DNA]</scope>
    <source>
        <strain evidence="2">DASCIFA01</strain>
        <tissue evidence="2">Testis</tissue>
    </source>
</reference>
<keyword evidence="1" id="KW-0472">Membrane</keyword>
<dbReference type="Proteomes" id="UP000290572">
    <property type="component" value="Unassembled WGS sequence"/>
</dbReference>
<proteinExistence type="predicted"/>
<keyword evidence="1" id="KW-1133">Transmembrane helix</keyword>
<organism evidence="2 3">
    <name type="scientific">Labeo rohita</name>
    <name type="common">Indian major carp</name>
    <name type="synonym">Cyprinus rohita</name>
    <dbReference type="NCBI Taxonomy" id="84645"/>
    <lineage>
        <taxon>Eukaryota</taxon>
        <taxon>Metazoa</taxon>
        <taxon>Chordata</taxon>
        <taxon>Craniata</taxon>
        <taxon>Vertebrata</taxon>
        <taxon>Euteleostomi</taxon>
        <taxon>Actinopterygii</taxon>
        <taxon>Neopterygii</taxon>
        <taxon>Teleostei</taxon>
        <taxon>Ostariophysi</taxon>
        <taxon>Cypriniformes</taxon>
        <taxon>Cyprinidae</taxon>
        <taxon>Labeoninae</taxon>
        <taxon>Labeonini</taxon>
        <taxon>Labeo</taxon>
    </lineage>
</organism>
<sequence>MFLMDSAGFPPTCMISVAIECLSAVAPRVPTLLTFDPLCQAGAPDARTDPPGPERWLLQTWPIRPLCITISFLFVILSLVAGIT</sequence>
<gene>
    <name evidence="2" type="ORF">ROHU_005478</name>
</gene>
<evidence type="ECO:0000313" key="2">
    <source>
        <dbReference type="EMBL" id="RXN27197.1"/>
    </source>
</evidence>
<evidence type="ECO:0000256" key="1">
    <source>
        <dbReference type="SAM" id="Phobius"/>
    </source>
</evidence>
<dbReference type="EMBL" id="QBIY01012057">
    <property type="protein sequence ID" value="RXN27197.1"/>
    <property type="molecule type" value="Genomic_DNA"/>
</dbReference>
<keyword evidence="3" id="KW-1185">Reference proteome</keyword>
<feature type="transmembrane region" description="Helical" evidence="1">
    <location>
        <begin position="63"/>
        <end position="83"/>
    </location>
</feature>
<accession>A0A498ND76</accession>
<dbReference type="AlphaFoldDB" id="A0A498ND76"/>
<evidence type="ECO:0000313" key="3">
    <source>
        <dbReference type="Proteomes" id="UP000290572"/>
    </source>
</evidence>
<protein>
    <submittedName>
        <fullName evidence="2">Uncharacterized protein</fullName>
    </submittedName>
</protein>